<protein>
    <submittedName>
        <fullName evidence="2">Uncharacterized protein</fullName>
    </submittedName>
</protein>
<evidence type="ECO:0000256" key="1">
    <source>
        <dbReference type="SAM" id="MobiDB-lite"/>
    </source>
</evidence>
<dbReference type="Proteomes" id="UP000807504">
    <property type="component" value="Unassembled WGS sequence"/>
</dbReference>
<name>A0A8T0FI69_ARGBR</name>
<organism evidence="2 3">
    <name type="scientific">Argiope bruennichi</name>
    <name type="common">Wasp spider</name>
    <name type="synonym">Aranea bruennichi</name>
    <dbReference type="NCBI Taxonomy" id="94029"/>
    <lineage>
        <taxon>Eukaryota</taxon>
        <taxon>Metazoa</taxon>
        <taxon>Ecdysozoa</taxon>
        <taxon>Arthropoda</taxon>
        <taxon>Chelicerata</taxon>
        <taxon>Arachnida</taxon>
        <taxon>Araneae</taxon>
        <taxon>Araneomorphae</taxon>
        <taxon>Entelegynae</taxon>
        <taxon>Araneoidea</taxon>
        <taxon>Araneidae</taxon>
        <taxon>Argiope</taxon>
    </lineage>
</organism>
<reference evidence="2" key="1">
    <citation type="journal article" date="2020" name="bioRxiv">
        <title>Chromosome-level reference genome of the European wasp spider Argiope bruennichi: a resource for studies on range expansion and evolutionary adaptation.</title>
        <authorList>
            <person name="Sheffer M.M."/>
            <person name="Hoppe A."/>
            <person name="Krehenwinkel H."/>
            <person name="Uhl G."/>
            <person name="Kuss A.W."/>
            <person name="Jensen L."/>
            <person name="Jensen C."/>
            <person name="Gillespie R.G."/>
            <person name="Hoff K.J."/>
            <person name="Prost S."/>
        </authorList>
    </citation>
    <scope>NUCLEOTIDE SEQUENCE</scope>
</reference>
<evidence type="ECO:0000313" key="3">
    <source>
        <dbReference type="Proteomes" id="UP000807504"/>
    </source>
</evidence>
<evidence type="ECO:0000313" key="2">
    <source>
        <dbReference type="EMBL" id="KAF8790701.1"/>
    </source>
</evidence>
<feature type="region of interest" description="Disordered" evidence="1">
    <location>
        <begin position="1"/>
        <end position="22"/>
    </location>
</feature>
<gene>
    <name evidence="2" type="ORF">HNY73_005683</name>
</gene>
<accession>A0A8T0FI69</accession>
<dbReference type="AlphaFoldDB" id="A0A8T0FI69"/>
<reference evidence="2" key="2">
    <citation type="submission" date="2020-06" db="EMBL/GenBank/DDBJ databases">
        <authorList>
            <person name="Sheffer M."/>
        </authorList>
    </citation>
    <scope>NUCLEOTIDE SEQUENCE</scope>
</reference>
<dbReference type="EMBL" id="JABXBU010000011">
    <property type="protein sequence ID" value="KAF8790701.1"/>
    <property type="molecule type" value="Genomic_DNA"/>
</dbReference>
<sequence length="98" mass="11248">MSGDEPPAPISSEHPQPGGTDDGIVLLLTSSHLCKDQGELAKQTLEFAARINSWIYWSFYDYLIHIRNREGEEIVSFKISRTDKLTERLIYYFGVIDR</sequence>
<comment type="caution">
    <text evidence="2">The sequence shown here is derived from an EMBL/GenBank/DDBJ whole genome shotgun (WGS) entry which is preliminary data.</text>
</comment>
<proteinExistence type="predicted"/>
<keyword evidence="3" id="KW-1185">Reference proteome</keyword>